<dbReference type="Proteomes" id="UP001501508">
    <property type="component" value="Unassembled WGS sequence"/>
</dbReference>
<reference evidence="3" key="1">
    <citation type="journal article" date="2019" name="Int. J. Syst. Evol. Microbiol.">
        <title>The Global Catalogue of Microorganisms (GCM) 10K type strain sequencing project: providing services to taxonomists for standard genome sequencing and annotation.</title>
        <authorList>
            <consortium name="The Broad Institute Genomics Platform"/>
            <consortium name="The Broad Institute Genome Sequencing Center for Infectious Disease"/>
            <person name="Wu L."/>
            <person name="Ma J."/>
        </authorList>
    </citation>
    <scope>NUCLEOTIDE SEQUENCE [LARGE SCALE GENOMIC DNA]</scope>
    <source>
        <strain evidence="3">JCM 31920</strain>
    </source>
</reference>
<dbReference type="NCBIfam" id="TIGR04183">
    <property type="entry name" value="Por_Secre_tail"/>
    <property type="match status" value="1"/>
</dbReference>
<keyword evidence="1" id="KW-0732">Signal</keyword>
<evidence type="ECO:0000313" key="2">
    <source>
        <dbReference type="EMBL" id="GAA4442477.1"/>
    </source>
</evidence>
<evidence type="ECO:0000313" key="3">
    <source>
        <dbReference type="Proteomes" id="UP001501508"/>
    </source>
</evidence>
<dbReference type="InterPro" id="IPR026444">
    <property type="entry name" value="Secre_tail"/>
</dbReference>
<name>A0ABP8M1C3_9BACT</name>
<sequence>MKNILRILIFALASLAGKGFAQGPFNIGTLPPGDSVVIYYDVAINNPLVPPNAPSISNQGTVSGSNFASALTDDPASPTAGDATVTLLNSALPVVLREFRAYRKEQSVVLAWRIDLEENTLKYEIEKSPNGRAFNKIGEVMATGGKGVINYKFTDKNPSSGFNYYRLKILDFDATYVFTGIEKVTIGETGSSGNLYPNPVSGNQVNLELVNLAKGKYYVTLTNASGQVAYTNVIEHGGGSCAHVMAIPVTMRPGIYIAEIKGGNMKVYKKLVVN</sequence>
<accession>A0ABP8M1C3</accession>
<comment type="caution">
    <text evidence="2">The sequence shown here is derived from an EMBL/GenBank/DDBJ whole genome shotgun (WGS) entry which is preliminary data.</text>
</comment>
<dbReference type="RefSeq" id="WP_345030528.1">
    <property type="nucleotide sequence ID" value="NZ_BAABEY010000026.1"/>
</dbReference>
<gene>
    <name evidence="2" type="ORF">GCM10023091_29410</name>
</gene>
<proteinExistence type="predicted"/>
<protein>
    <recommendedName>
        <fullName evidence="4">Secretion system C-terminal sorting domain-containing protein</fullName>
    </recommendedName>
</protein>
<organism evidence="2 3">
    <name type="scientific">Ravibacter arvi</name>
    <dbReference type="NCBI Taxonomy" id="2051041"/>
    <lineage>
        <taxon>Bacteria</taxon>
        <taxon>Pseudomonadati</taxon>
        <taxon>Bacteroidota</taxon>
        <taxon>Cytophagia</taxon>
        <taxon>Cytophagales</taxon>
        <taxon>Spirosomataceae</taxon>
        <taxon>Ravibacter</taxon>
    </lineage>
</organism>
<dbReference type="EMBL" id="BAABEY010000026">
    <property type="protein sequence ID" value="GAA4442477.1"/>
    <property type="molecule type" value="Genomic_DNA"/>
</dbReference>
<keyword evidence="3" id="KW-1185">Reference proteome</keyword>
<feature type="chain" id="PRO_5046257150" description="Secretion system C-terminal sorting domain-containing protein" evidence="1">
    <location>
        <begin position="22"/>
        <end position="274"/>
    </location>
</feature>
<evidence type="ECO:0008006" key="4">
    <source>
        <dbReference type="Google" id="ProtNLM"/>
    </source>
</evidence>
<evidence type="ECO:0000256" key="1">
    <source>
        <dbReference type="SAM" id="SignalP"/>
    </source>
</evidence>
<feature type="signal peptide" evidence="1">
    <location>
        <begin position="1"/>
        <end position="21"/>
    </location>
</feature>